<gene>
    <name evidence="7" type="ORF">DL240_13265</name>
</gene>
<comment type="caution">
    <text evidence="7">The sequence shown here is derived from an EMBL/GenBank/DDBJ whole genome shotgun (WGS) entry which is preliminary data.</text>
</comment>
<evidence type="ECO:0000256" key="2">
    <source>
        <dbReference type="ARBA" id="ARBA00007749"/>
    </source>
</evidence>
<proteinExistence type="inferred from homology"/>
<name>A0A328C5G0_9DELT</name>
<feature type="domain" description="Metallo-beta-lactamase" evidence="6">
    <location>
        <begin position="32"/>
        <end position="246"/>
    </location>
</feature>
<keyword evidence="8" id="KW-1185">Reference proteome</keyword>
<dbReference type="Proteomes" id="UP000249169">
    <property type="component" value="Unassembled WGS sequence"/>
</dbReference>
<dbReference type="InterPro" id="IPR036866">
    <property type="entry name" value="RibonucZ/Hydroxyglut_hydro"/>
</dbReference>
<dbReference type="Pfam" id="PF00753">
    <property type="entry name" value="Lactamase_B"/>
    <property type="match status" value="1"/>
</dbReference>
<dbReference type="SMART" id="SM00849">
    <property type="entry name" value="Lactamase_B"/>
    <property type="match status" value="1"/>
</dbReference>
<dbReference type="InterPro" id="IPR051013">
    <property type="entry name" value="MBL_superfamily_lactonases"/>
</dbReference>
<sequence>MIESVWLFHCAYMRVPGLVMVAGSGLKSVRLPLLCALAVHREQGPLLFDASFGPRGPLNLGGALGRALRLAGMAFKPEWSIPERVRELGFEPEALQHVFLTHLHYDHTGALPSLGTTRCHISDEEWAFATGSGLSAGYARGDYHALGERVALFGEAPRLGQGMPGLDLLGDGSVQAFATPGHSAGHTSFRVRLADGRHVLFGGDVAFTTGQILEGQGLGWMPRTSALELELVQRSILDVRAHLASHPDDLLVVSHDPELGARCIDQGPVQL</sequence>
<keyword evidence="3" id="KW-0479">Metal-binding</keyword>
<comment type="cofactor">
    <cofactor evidence="1">
        <name>Zn(2+)</name>
        <dbReference type="ChEBI" id="CHEBI:29105"/>
    </cofactor>
</comment>
<keyword evidence="4" id="KW-0378">Hydrolase</keyword>
<evidence type="ECO:0000256" key="5">
    <source>
        <dbReference type="ARBA" id="ARBA00022833"/>
    </source>
</evidence>
<dbReference type="PANTHER" id="PTHR42978">
    <property type="entry name" value="QUORUM-QUENCHING LACTONASE YTNP-RELATED-RELATED"/>
    <property type="match status" value="1"/>
</dbReference>
<dbReference type="SUPFAM" id="SSF56281">
    <property type="entry name" value="Metallo-hydrolase/oxidoreductase"/>
    <property type="match status" value="1"/>
</dbReference>
<dbReference type="Gene3D" id="3.60.15.10">
    <property type="entry name" value="Ribonuclease Z/Hydroxyacylglutathione hydrolase-like"/>
    <property type="match status" value="1"/>
</dbReference>
<reference evidence="7 8" key="1">
    <citation type="submission" date="2018-05" db="EMBL/GenBank/DDBJ databases">
        <title>Lujinxingia marina gen. nov. sp. nov., a new facultative anaerobic member of the class Deltaproteobacteria, and proposal of Lujinxingaceae fam. nov.</title>
        <authorList>
            <person name="Li C.-M."/>
        </authorList>
    </citation>
    <scope>NUCLEOTIDE SEQUENCE [LARGE SCALE GENOMIC DNA]</scope>
    <source>
        <strain evidence="7 8">B210</strain>
    </source>
</reference>
<evidence type="ECO:0000256" key="1">
    <source>
        <dbReference type="ARBA" id="ARBA00001947"/>
    </source>
</evidence>
<dbReference type="AlphaFoldDB" id="A0A328C5G0"/>
<dbReference type="OrthoDB" id="5443440at2"/>
<evidence type="ECO:0000313" key="7">
    <source>
        <dbReference type="EMBL" id="RAL21815.1"/>
    </source>
</evidence>
<dbReference type="InterPro" id="IPR001279">
    <property type="entry name" value="Metallo-B-lactamas"/>
</dbReference>
<dbReference type="GO" id="GO:0046872">
    <property type="term" value="F:metal ion binding"/>
    <property type="evidence" value="ECO:0007669"/>
    <property type="project" value="UniProtKB-KW"/>
</dbReference>
<evidence type="ECO:0000256" key="4">
    <source>
        <dbReference type="ARBA" id="ARBA00022801"/>
    </source>
</evidence>
<evidence type="ECO:0000259" key="6">
    <source>
        <dbReference type="SMART" id="SM00849"/>
    </source>
</evidence>
<keyword evidence="5" id="KW-0862">Zinc</keyword>
<comment type="similarity">
    <text evidence="2">Belongs to the metallo-beta-lactamase superfamily.</text>
</comment>
<dbReference type="RefSeq" id="WP_111730378.1">
    <property type="nucleotide sequence ID" value="NZ_QHKO01000005.1"/>
</dbReference>
<accession>A0A328C5G0</accession>
<dbReference type="GO" id="GO:0016787">
    <property type="term" value="F:hydrolase activity"/>
    <property type="evidence" value="ECO:0007669"/>
    <property type="project" value="UniProtKB-KW"/>
</dbReference>
<organism evidence="7 8">
    <name type="scientific">Lujinxingia litoralis</name>
    <dbReference type="NCBI Taxonomy" id="2211119"/>
    <lineage>
        <taxon>Bacteria</taxon>
        <taxon>Deltaproteobacteria</taxon>
        <taxon>Bradymonadales</taxon>
        <taxon>Lujinxingiaceae</taxon>
        <taxon>Lujinxingia</taxon>
    </lineage>
</organism>
<dbReference type="EMBL" id="QHKO01000005">
    <property type="protein sequence ID" value="RAL21815.1"/>
    <property type="molecule type" value="Genomic_DNA"/>
</dbReference>
<evidence type="ECO:0000313" key="8">
    <source>
        <dbReference type="Proteomes" id="UP000249169"/>
    </source>
</evidence>
<evidence type="ECO:0000256" key="3">
    <source>
        <dbReference type="ARBA" id="ARBA00022723"/>
    </source>
</evidence>
<dbReference type="PANTHER" id="PTHR42978:SF2">
    <property type="entry name" value="102 KBASES UNSTABLE REGION: FROM 1 TO 119443"/>
    <property type="match status" value="1"/>
</dbReference>
<protein>
    <recommendedName>
        <fullName evidence="6">Metallo-beta-lactamase domain-containing protein</fullName>
    </recommendedName>
</protein>